<comment type="caution">
    <text evidence="1">The sequence shown here is derived from an EMBL/GenBank/DDBJ whole genome shotgun (WGS) entry which is preliminary data.</text>
</comment>
<reference evidence="1" key="1">
    <citation type="journal article" date="2012" name="PLoS ONE">
        <title>Gene sets for utilization of primary and secondary nutrition supplies in the distal gut of endangered iberian lynx.</title>
        <authorList>
            <person name="Alcaide M."/>
            <person name="Messina E."/>
            <person name="Richter M."/>
            <person name="Bargiela R."/>
            <person name="Peplies J."/>
            <person name="Huws S.A."/>
            <person name="Newbold C.J."/>
            <person name="Golyshin P.N."/>
            <person name="Simon M.A."/>
            <person name="Lopez G."/>
            <person name="Yakimov M.M."/>
            <person name="Ferrer M."/>
        </authorList>
    </citation>
    <scope>NUCLEOTIDE SEQUENCE</scope>
</reference>
<protein>
    <submittedName>
        <fullName evidence="1">Uncharacterized protein</fullName>
    </submittedName>
</protein>
<organism evidence="1">
    <name type="scientific">gut metagenome</name>
    <dbReference type="NCBI Taxonomy" id="749906"/>
    <lineage>
        <taxon>unclassified sequences</taxon>
        <taxon>metagenomes</taxon>
        <taxon>organismal metagenomes</taxon>
    </lineage>
</organism>
<accession>J9CHE4</accession>
<proteinExistence type="predicted"/>
<sequence>MHPPFLEIPGFVQVHLPGLSYRINVSFPLWLLPRQAKPKFPDLLPCHHFLLLGHG</sequence>
<dbReference type="EMBL" id="AMCI01003774">
    <property type="protein sequence ID" value="EJW99500.1"/>
    <property type="molecule type" value="Genomic_DNA"/>
</dbReference>
<dbReference type="AlphaFoldDB" id="J9CHE4"/>
<name>J9CHE4_9ZZZZ</name>
<evidence type="ECO:0000313" key="1">
    <source>
        <dbReference type="EMBL" id="EJW99500.1"/>
    </source>
</evidence>
<gene>
    <name evidence="1" type="ORF">EVA_12392</name>
</gene>